<sequence>MLGKEEKGTPAMLTLSPEVRDDAVTLQVQAWLRKTSLRMTVARMAVVQVLACAGAPVDAASVQRALLANGGDASLATVYRILKELEQHALVEREWHHTALGTHSCYQIRSGPERKRNCYFECDVCGRRRKVAEPALANQLVAAAGHEGYSPLQELIVISRCSACIK</sequence>
<dbReference type="EMBL" id="WKJK01000009">
    <property type="protein sequence ID" value="MRW92011.1"/>
    <property type="molecule type" value="Genomic_DNA"/>
</dbReference>
<feature type="binding site" evidence="1">
    <location>
        <position position="161"/>
    </location>
    <ligand>
        <name>Zn(2+)</name>
        <dbReference type="ChEBI" id="CHEBI:29105"/>
    </ligand>
</feature>
<evidence type="ECO:0000313" key="2">
    <source>
        <dbReference type="EMBL" id="MRW92011.1"/>
    </source>
</evidence>
<dbReference type="AlphaFoldDB" id="A0A6I2L1F6"/>
<dbReference type="GO" id="GO:0045892">
    <property type="term" value="P:negative regulation of DNA-templated transcription"/>
    <property type="evidence" value="ECO:0007669"/>
    <property type="project" value="TreeGrafter"/>
</dbReference>
<evidence type="ECO:0000256" key="1">
    <source>
        <dbReference type="PIRSR" id="PIRSR602481-1"/>
    </source>
</evidence>
<dbReference type="InterPro" id="IPR002481">
    <property type="entry name" value="FUR"/>
</dbReference>
<dbReference type="GO" id="GO:1900376">
    <property type="term" value="P:regulation of secondary metabolite biosynthetic process"/>
    <property type="evidence" value="ECO:0007669"/>
    <property type="project" value="TreeGrafter"/>
</dbReference>
<comment type="cofactor">
    <cofactor evidence="1">
        <name>Zn(2+)</name>
        <dbReference type="ChEBI" id="CHEBI:29105"/>
    </cofactor>
    <text evidence="1">Binds 1 zinc ion per subunit.</text>
</comment>
<dbReference type="Gene3D" id="1.10.10.10">
    <property type="entry name" value="Winged helix-like DNA-binding domain superfamily/Winged helix DNA-binding domain"/>
    <property type="match status" value="1"/>
</dbReference>
<keyword evidence="1" id="KW-0862">Zinc</keyword>
<accession>A0A6I2L1F6</accession>
<dbReference type="GO" id="GO:0000976">
    <property type="term" value="F:transcription cis-regulatory region binding"/>
    <property type="evidence" value="ECO:0007669"/>
    <property type="project" value="TreeGrafter"/>
</dbReference>
<dbReference type="GO" id="GO:0008270">
    <property type="term" value="F:zinc ion binding"/>
    <property type="evidence" value="ECO:0007669"/>
    <property type="project" value="TreeGrafter"/>
</dbReference>
<feature type="binding site" evidence="1">
    <location>
        <position position="125"/>
    </location>
    <ligand>
        <name>Zn(2+)</name>
        <dbReference type="ChEBI" id="CHEBI:29105"/>
    </ligand>
</feature>
<dbReference type="GO" id="GO:0003700">
    <property type="term" value="F:DNA-binding transcription factor activity"/>
    <property type="evidence" value="ECO:0007669"/>
    <property type="project" value="InterPro"/>
</dbReference>
<dbReference type="SUPFAM" id="SSF46785">
    <property type="entry name" value="Winged helix' DNA-binding domain"/>
    <property type="match status" value="1"/>
</dbReference>
<dbReference type="InterPro" id="IPR036388">
    <property type="entry name" value="WH-like_DNA-bd_sf"/>
</dbReference>
<dbReference type="Pfam" id="PF01475">
    <property type="entry name" value="FUR"/>
    <property type="match status" value="1"/>
</dbReference>
<evidence type="ECO:0000313" key="3">
    <source>
        <dbReference type="Proteomes" id="UP000433309"/>
    </source>
</evidence>
<keyword evidence="3" id="KW-1185">Reference proteome</keyword>
<gene>
    <name evidence="2" type="ORF">GJ699_18620</name>
</gene>
<dbReference type="PANTHER" id="PTHR33202">
    <property type="entry name" value="ZINC UPTAKE REGULATION PROTEIN"/>
    <property type="match status" value="1"/>
</dbReference>
<dbReference type="InterPro" id="IPR036390">
    <property type="entry name" value="WH_DNA-bd_sf"/>
</dbReference>
<dbReference type="Proteomes" id="UP000433309">
    <property type="component" value="Unassembled WGS sequence"/>
</dbReference>
<keyword evidence="1" id="KW-0479">Metal-binding</keyword>
<protein>
    <submittedName>
        <fullName evidence="2">Uncharacterized protein</fullName>
    </submittedName>
</protein>
<reference evidence="2 3" key="1">
    <citation type="submission" date="2019-11" db="EMBL/GenBank/DDBJ databases">
        <title>Novel species isolated from a subtropical stream in China.</title>
        <authorList>
            <person name="Lu H."/>
        </authorList>
    </citation>
    <scope>NUCLEOTIDE SEQUENCE [LARGE SCALE GENOMIC DNA]</scope>
    <source>
        <strain evidence="2 3">FT80W</strain>
    </source>
</reference>
<feature type="binding site" evidence="1">
    <location>
        <position position="122"/>
    </location>
    <ligand>
        <name>Zn(2+)</name>
        <dbReference type="ChEBI" id="CHEBI:29105"/>
    </ligand>
</feature>
<feature type="binding site" evidence="1">
    <location>
        <position position="164"/>
    </location>
    <ligand>
        <name>Zn(2+)</name>
        <dbReference type="ChEBI" id="CHEBI:29105"/>
    </ligand>
</feature>
<dbReference type="PANTHER" id="PTHR33202:SF7">
    <property type="entry name" value="FERRIC UPTAKE REGULATION PROTEIN"/>
    <property type="match status" value="1"/>
</dbReference>
<organism evidence="2 3">
    <name type="scientific">Duganella guangzhouensis</name>
    <dbReference type="NCBI Taxonomy" id="2666084"/>
    <lineage>
        <taxon>Bacteria</taxon>
        <taxon>Pseudomonadati</taxon>
        <taxon>Pseudomonadota</taxon>
        <taxon>Betaproteobacteria</taxon>
        <taxon>Burkholderiales</taxon>
        <taxon>Oxalobacteraceae</taxon>
        <taxon>Telluria group</taxon>
        <taxon>Duganella</taxon>
    </lineage>
</organism>
<comment type="caution">
    <text evidence="2">The sequence shown here is derived from an EMBL/GenBank/DDBJ whole genome shotgun (WGS) entry which is preliminary data.</text>
</comment>
<name>A0A6I2L1F6_9BURK</name>
<proteinExistence type="predicted"/>